<dbReference type="Gene3D" id="3.30.572.10">
    <property type="entry name" value="Thymidylate synthase/dCMP hydroxymethylase domain"/>
    <property type="match status" value="2"/>
</dbReference>
<sequence>MYANTDPIIIRARRKASSLADFFSICLAMLKRFSMADKTFFHGKLFNLLRKWVLMILTKTPEEAKEMLVSKVIGGETCRSRFGDYRLSKPTMVVVEEPTSFGFEFDYDVCGEKYSERLSRCVESAAEKLRKSPHTRRASIPLWYPKDHLCRNPAAITEISFIFHEKLHLTAFLRSMECLSYFEHNFDFLVEALETICRKTGMEEGSIGMLIAVPHFYERDVERALSYSGKLRETYGYHELGTHLVEDYISSAWHSALETIYTNGKKKRTEWGDIFEGQKESLFVHRLFLEVEKPEENKLHDKAPFTEKYGIEYAHDYIMHAAKLDGEVRRSILKEGEEYTYAERARYCDRDDVKVDQLYKVIEKLKEDSCRRDCYVGISRPWDLLSDEPPCLRGYQFSKYGDELLGTFYMRSNDAYGAMHANMYAFALLTKYVAELTGFKSYRYNHFALDAHIYAEFFDAVREILYPESPSYLDKVSGKG</sequence>
<dbReference type="GO" id="GO:0005829">
    <property type="term" value="C:cytosol"/>
    <property type="evidence" value="ECO:0007669"/>
    <property type="project" value="TreeGrafter"/>
</dbReference>
<dbReference type="EMBL" id="AE000782">
    <property type="protein sequence ID" value="AAB89199.1"/>
    <property type="molecule type" value="Genomic_DNA"/>
</dbReference>
<dbReference type="GO" id="GO:0004799">
    <property type="term" value="F:thymidylate synthase activity"/>
    <property type="evidence" value="ECO:0007669"/>
    <property type="project" value="TreeGrafter"/>
</dbReference>
<keyword evidence="5" id="KW-1185">Reference proteome</keyword>
<dbReference type="PANTHER" id="PTHR11548:SF1">
    <property type="entry name" value="THYMIDYLATE SYNTHASE 1"/>
    <property type="match status" value="1"/>
</dbReference>
<proteinExistence type="predicted"/>
<dbReference type="PaxDb" id="224325-AF_2047"/>
<dbReference type="EnsemblBacteria" id="AAB89199">
    <property type="protein sequence ID" value="AAB89199"/>
    <property type="gene ID" value="AF_2047"/>
</dbReference>
<feature type="domain" description="Thymidylate synthase/dCMP hydroxymethylase" evidence="3">
    <location>
        <begin position="341"/>
        <end position="466"/>
    </location>
</feature>
<evidence type="ECO:0000259" key="3">
    <source>
        <dbReference type="Pfam" id="PF00303"/>
    </source>
</evidence>
<dbReference type="AlphaFoldDB" id="O28232"/>
<dbReference type="SMR" id="O28232"/>
<dbReference type="HOGENOM" id="CLU_643417_0_0_2"/>
<protein>
    <submittedName>
        <fullName evidence="4">Thymidylate synthase, putative</fullName>
    </submittedName>
</protein>
<gene>
    <name evidence="4" type="ordered locus">AF_2047</name>
</gene>
<dbReference type="PANTHER" id="PTHR11548">
    <property type="entry name" value="THYMIDYLATE SYNTHASE 1"/>
    <property type="match status" value="1"/>
</dbReference>
<dbReference type="GO" id="GO:0032259">
    <property type="term" value="P:methylation"/>
    <property type="evidence" value="ECO:0007669"/>
    <property type="project" value="UniProtKB-KW"/>
</dbReference>
<dbReference type="InterPro" id="IPR023451">
    <property type="entry name" value="Thymidate_synth/dCMP_Mease_dom"/>
</dbReference>
<dbReference type="STRING" id="224325.AF_2047"/>
<dbReference type="eggNOG" id="arCOG03214">
    <property type="taxonomic scope" value="Archaea"/>
</dbReference>
<evidence type="ECO:0000313" key="4">
    <source>
        <dbReference type="EMBL" id="AAB89199.1"/>
    </source>
</evidence>
<organism evidence="4 5">
    <name type="scientific">Archaeoglobus fulgidus (strain ATCC 49558 / DSM 4304 / JCM 9628 / NBRC 100126 / VC-16)</name>
    <dbReference type="NCBI Taxonomy" id="224325"/>
    <lineage>
        <taxon>Archaea</taxon>
        <taxon>Methanobacteriati</taxon>
        <taxon>Methanobacteriota</taxon>
        <taxon>Archaeoglobi</taxon>
        <taxon>Archaeoglobales</taxon>
        <taxon>Archaeoglobaceae</taxon>
        <taxon>Archaeoglobus</taxon>
    </lineage>
</organism>
<dbReference type="PIR" id="F69505">
    <property type="entry name" value="F69505"/>
</dbReference>
<evidence type="ECO:0000256" key="2">
    <source>
        <dbReference type="ARBA" id="ARBA00022679"/>
    </source>
</evidence>
<evidence type="ECO:0000313" key="5">
    <source>
        <dbReference type="Proteomes" id="UP000002199"/>
    </source>
</evidence>
<dbReference type="InterPro" id="IPR036926">
    <property type="entry name" value="Thymidate_synth/dCMP_Mease_sf"/>
</dbReference>
<dbReference type="CDD" id="cd00351">
    <property type="entry name" value="TS_Pyrimidine_HMase"/>
    <property type="match status" value="2"/>
</dbReference>
<dbReference type="KEGG" id="afu:AF_2047"/>
<name>O28232_ARCFU</name>
<keyword evidence="1" id="KW-0489">Methyltransferase</keyword>
<keyword evidence="2" id="KW-0808">Transferase</keyword>
<reference evidence="4 5" key="1">
    <citation type="journal article" date="1997" name="Nature">
        <title>The complete genome sequence of the hyperthermophilic, sulphate-reducing archaeon Archaeoglobus fulgidus.</title>
        <authorList>
            <person name="Klenk H.P."/>
            <person name="Clayton R.A."/>
            <person name="Tomb J."/>
            <person name="White O."/>
            <person name="Nelson K.E."/>
            <person name="Ketchum K.A."/>
            <person name="Dodson R.J."/>
            <person name="Gwinn M."/>
            <person name="Hickey E.K."/>
            <person name="Peterson J.D."/>
            <person name="Richardson D.L."/>
            <person name="Kerlavage A.R."/>
            <person name="Graham D.E."/>
            <person name="Kyrpides N.C."/>
            <person name="Fleischmann R.D."/>
            <person name="Quackenbush J."/>
            <person name="Lee N.H."/>
            <person name="Sutton G.G."/>
            <person name="Gill S."/>
            <person name="Kirkness E.F."/>
            <person name="Dougherty B.A."/>
            <person name="McKenney K."/>
            <person name="Adams M.D."/>
            <person name="Loftus B."/>
            <person name="Peterson S."/>
            <person name="Reich C.I."/>
            <person name="McNeil L.K."/>
            <person name="Badger J.H."/>
            <person name="Glodek A."/>
            <person name="Zhou L."/>
            <person name="Overbeek R."/>
            <person name="Gocayne J.D."/>
            <person name="Weidman J.F."/>
            <person name="McDonald L."/>
            <person name="Utterback T."/>
            <person name="Cotton M.D."/>
            <person name="Spriggs T."/>
            <person name="Artiach P."/>
            <person name="Kaine B.P."/>
            <person name="Sykes S.M."/>
            <person name="Sadow P.W."/>
            <person name="D'Andrea K.P."/>
            <person name="Bowman C."/>
            <person name="Fujii C."/>
            <person name="Garland S.A."/>
            <person name="Mason T.M."/>
            <person name="Olsen G.J."/>
            <person name="Fraser C.M."/>
            <person name="Smith H.O."/>
            <person name="Woese C.R."/>
            <person name="Venter J.C."/>
        </authorList>
    </citation>
    <scope>NUCLEOTIDE SEQUENCE [LARGE SCALE GENOMIC DNA]</scope>
    <source>
        <strain evidence="5">ATCC 49558 / DSM 4304 / JCM 9628 / NBRC 100126 / VC-16</strain>
    </source>
</reference>
<dbReference type="SUPFAM" id="SSF55831">
    <property type="entry name" value="Thymidylate synthase/dCMP hydroxymethylase"/>
    <property type="match status" value="2"/>
</dbReference>
<dbReference type="Pfam" id="PF00303">
    <property type="entry name" value="Thymidylat_synt"/>
    <property type="match status" value="1"/>
</dbReference>
<dbReference type="Proteomes" id="UP000002199">
    <property type="component" value="Chromosome"/>
</dbReference>
<evidence type="ECO:0000256" key="1">
    <source>
        <dbReference type="ARBA" id="ARBA00022603"/>
    </source>
</evidence>
<accession>O28232</accession>
<dbReference type="GO" id="GO:0006231">
    <property type="term" value="P:dTMP biosynthetic process"/>
    <property type="evidence" value="ECO:0007669"/>
    <property type="project" value="TreeGrafter"/>
</dbReference>
<dbReference type="InterPro" id="IPR045097">
    <property type="entry name" value="Thymidate_synth/dCMP_Mease"/>
</dbReference>